<accession>A0A3N4L3Z3</accession>
<feature type="compositionally biased region" description="Pro residues" evidence="1">
    <location>
        <begin position="102"/>
        <end position="118"/>
    </location>
</feature>
<feature type="compositionally biased region" description="Basic residues" evidence="1">
    <location>
        <begin position="78"/>
        <end position="92"/>
    </location>
</feature>
<evidence type="ECO:0000313" key="3">
    <source>
        <dbReference type="Proteomes" id="UP000277580"/>
    </source>
</evidence>
<gene>
    <name evidence="2" type="ORF">P167DRAFT_605591</name>
</gene>
<evidence type="ECO:0000256" key="1">
    <source>
        <dbReference type="SAM" id="MobiDB-lite"/>
    </source>
</evidence>
<protein>
    <submittedName>
        <fullName evidence="2">Uncharacterized protein</fullName>
    </submittedName>
</protein>
<dbReference type="AlphaFoldDB" id="A0A3N4L3Z3"/>
<dbReference type="InParanoid" id="A0A3N4L3Z3"/>
<keyword evidence="3" id="KW-1185">Reference proteome</keyword>
<dbReference type="OrthoDB" id="5393604at2759"/>
<feature type="region of interest" description="Disordered" evidence="1">
    <location>
        <begin position="75"/>
        <end position="133"/>
    </location>
</feature>
<evidence type="ECO:0000313" key="2">
    <source>
        <dbReference type="EMBL" id="RPB12755.1"/>
    </source>
</evidence>
<organism evidence="2 3">
    <name type="scientific">Morchella conica CCBAS932</name>
    <dbReference type="NCBI Taxonomy" id="1392247"/>
    <lineage>
        <taxon>Eukaryota</taxon>
        <taxon>Fungi</taxon>
        <taxon>Dikarya</taxon>
        <taxon>Ascomycota</taxon>
        <taxon>Pezizomycotina</taxon>
        <taxon>Pezizomycetes</taxon>
        <taxon>Pezizales</taxon>
        <taxon>Morchellaceae</taxon>
        <taxon>Morchella</taxon>
    </lineage>
</organism>
<sequence>MMSTSTKAALQNAIKTSVRRILHFTGPHSKLKDIFEDVSDDILHFVRFPATRVQVSNMFYQLLDSGGIPHLERDRLSRRLASRRRRRRRRCRGSGMSGSLASPPPPPLLPPPPPPPPHPHSHSTCSSTASHPDTTIPLAEQRSLLSALHRACLYACFTFCKHTLRLDITRNIDDPVASQVCLSALIEAIIAAYNSGTLAPELIDEDAGFGPGNAFERAGCVVDAVVWRGPMGDRRLLSVLQAGEEIVAALRDEERVGRVDALYRRAERLIREAAGVEAKGEEKEWVEETTDDEDR</sequence>
<feature type="compositionally biased region" description="Low complexity" evidence="1">
    <location>
        <begin position="122"/>
        <end position="132"/>
    </location>
</feature>
<name>A0A3N4L3Z3_9PEZI</name>
<dbReference type="Proteomes" id="UP000277580">
    <property type="component" value="Unassembled WGS sequence"/>
</dbReference>
<dbReference type="EMBL" id="ML119127">
    <property type="protein sequence ID" value="RPB12755.1"/>
    <property type="molecule type" value="Genomic_DNA"/>
</dbReference>
<proteinExistence type="predicted"/>
<reference evidence="2 3" key="1">
    <citation type="journal article" date="2018" name="Nat. Ecol. Evol.">
        <title>Pezizomycetes genomes reveal the molecular basis of ectomycorrhizal truffle lifestyle.</title>
        <authorList>
            <person name="Murat C."/>
            <person name="Payen T."/>
            <person name="Noel B."/>
            <person name="Kuo A."/>
            <person name="Morin E."/>
            <person name="Chen J."/>
            <person name="Kohler A."/>
            <person name="Krizsan K."/>
            <person name="Balestrini R."/>
            <person name="Da Silva C."/>
            <person name="Montanini B."/>
            <person name="Hainaut M."/>
            <person name="Levati E."/>
            <person name="Barry K.W."/>
            <person name="Belfiori B."/>
            <person name="Cichocki N."/>
            <person name="Clum A."/>
            <person name="Dockter R.B."/>
            <person name="Fauchery L."/>
            <person name="Guy J."/>
            <person name="Iotti M."/>
            <person name="Le Tacon F."/>
            <person name="Lindquist E.A."/>
            <person name="Lipzen A."/>
            <person name="Malagnac F."/>
            <person name="Mello A."/>
            <person name="Molinier V."/>
            <person name="Miyauchi S."/>
            <person name="Poulain J."/>
            <person name="Riccioni C."/>
            <person name="Rubini A."/>
            <person name="Sitrit Y."/>
            <person name="Splivallo R."/>
            <person name="Traeger S."/>
            <person name="Wang M."/>
            <person name="Zifcakova L."/>
            <person name="Wipf D."/>
            <person name="Zambonelli A."/>
            <person name="Paolocci F."/>
            <person name="Nowrousian M."/>
            <person name="Ottonello S."/>
            <person name="Baldrian P."/>
            <person name="Spatafora J.W."/>
            <person name="Henrissat B."/>
            <person name="Nagy L.G."/>
            <person name="Aury J.M."/>
            <person name="Wincker P."/>
            <person name="Grigoriev I.V."/>
            <person name="Bonfante P."/>
            <person name="Martin F.M."/>
        </authorList>
    </citation>
    <scope>NUCLEOTIDE SEQUENCE [LARGE SCALE GENOMIC DNA]</scope>
    <source>
        <strain evidence="2 3">CCBAS932</strain>
    </source>
</reference>